<gene>
    <name evidence="8" type="ORF">CSING_09005</name>
</gene>
<keyword evidence="1 5" id="KW-0597">Phosphoprotein</keyword>
<feature type="modified residue" description="4-aspartylphosphate" evidence="5">
    <location>
        <position position="55"/>
    </location>
</feature>
<dbReference type="SUPFAM" id="SSF46894">
    <property type="entry name" value="C-terminal effector domain of the bipartite response regulators"/>
    <property type="match status" value="1"/>
</dbReference>
<keyword evidence="3" id="KW-0238">DNA-binding</keyword>
<dbReference type="SMART" id="SM00448">
    <property type="entry name" value="REC"/>
    <property type="match status" value="1"/>
</dbReference>
<dbReference type="GO" id="GO:0003677">
    <property type="term" value="F:DNA binding"/>
    <property type="evidence" value="ECO:0007669"/>
    <property type="project" value="UniProtKB-KW"/>
</dbReference>
<evidence type="ECO:0000313" key="8">
    <source>
        <dbReference type="EMBL" id="AJI79320.1"/>
    </source>
</evidence>
<dbReference type="EMBL" id="CP010827">
    <property type="protein sequence ID" value="AJI79320.1"/>
    <property type="molecule type" value="Genomic_DNA"/>
</dbReference>
<dbReference type="PROSITE" id="PS50110">
    <property type="entry name" value="RESPONSE_REGULATORY"/>
    <property type="match status" value="1"/>
</dbReference>
<dbReference type="STRING" id="161899.CSING_09005"/>
<evidence type="ECO:0000313" key="9">
    <source>
        <dbReference type="Proteomes" id="UP000031890"/>
    </source>
</evidence>
<dbReference type="PRINTS" id="PR00038">
    <property type="entry name" value="HTHLUXR"/>
</dbReference>
<name>A0A0B6F4E2_9CORY</name>
<dbReference type="OrthoDB" id="9808843at2"/>
<dbReference type="InterPro" id="IPR039420">
    <property type="entry name" value="WalR-like"/>
</dbReference>
<reference evidence="8 9" key="1">
    <citation type="journal article" date="2015" name="Genome Announc.">
        <title>Complete Genome Sequence and Annotation of Corynebacterium singulare DSM 44357, Isolated from a Human Semen Specimen.</title>
        <authorList>
            <person name="Merten M."/>
            <person name="Brinkrolf K."/>
            <person name="Albersmeier A."/>
            <person name="Kutter Y."/>
            <person name="Ruckert C."/>
            <person name="Tauch A."/>
        </authorList>
    </citation>
    <scope>NUCLEOTIDE SEQUENCE [LARGE SCALE GENOMIC DNA]</scope>
    <source>
        <strain evidence="8">IBS B52218</strain>
    </source>
</reference>
<dbReference type="InterPro" id="IPR011006">
    <property type="entry name" value="CheY-like_superfamily"/>
</dbReference>
<dbReference type="PANTHER" id="PTHR43214">
    <property type="entry name" value="TWO-COMPONENT RESPONSE REGULATOR"/>
    <property type="match status" value="1"/>
</dbReference>
<evidence type="ECO:0000259" key="7">
    <source>
        <dbReference type="PROSITE" id="PS50110"/>
    </source>
</evidence>
<dbReference type="AlphaFoldDB" id="A0A0B6F4E2"/>
<dbReference type="CDD" id="cd06170">
    <property type="entry name" value="LuxR_C_like"/>
    <property type="match status" value="1"/>
</dbReference>
<dbReference type="HOGENOM" id="CLU_000445_90_10_11"/>
<dbReference type="GO" id="GO:0006355">
    <property type="term" value="P:regulation of DNA-templated transcription"/>
    <property type="evidence" value="ECO:0007669"/>
    <property type="project" value="InterPro"/>
</dbReference>
<dbReference type="KEGG" id="csx:CSING_09005"/>
<evidence type="ECO:0000256" key="3">
    <source>
        <dbReference type="ARBA" id="ARBA00023125"/>
    </source>
</evidence>
<dbReference type="InterPro" id="IPR016032">
    <property type="entry name" value="Sig_transdc_resp-reg_C-effctor"/>
</dbReference>
<dbReference type="InterPro" id="IPR001789">
    <property type="entry name" value="Sig_transdc_resp-reg_receiver"/>
</dbReference>
<dbReference type="SUPFAM" id="SSF52172">
    <property type="entry name" value="CheY-like"/>
    <property type="match status" value="1"/>
</dbReference>
<accession>A0A0B6F4E2</accession>
<dbReference type="PROSITE" id="PS50043">
    <property type="entry name" value="HTH_LUXR_2"/>
    <property type="match status" value="1"/>
</dbReference>
<dbReference type="SMART" id="SM00421">
    <property type="entry name" value="HTH_LUXR"/>
    <property type="match status" value="1"/>
</dbReference>
<evidence type="ECO:0000256" key="4">
    <source>
        <dbReference type="ARBA" id="ARBA00023163"/>
    </source>
</evidence>
<dbReference type="InterPro" id="IPR058245">
    <property type="entry name" value="NreC/VraR/RcsB-like_REC"/>
</dbReference>
<dbReference type="RefSeq" id="WP_042531531.1">
    <property type="nucleotide sequence ID" value="NZ_CP010827.1"/>
</dbReference>
<dbReference type="Pfam" id="PF00072">
    <property type="entry name" value="Response_reg"/>
    <property type="match status" value="1"/>
</dbReference>
<dbReference type="Gene3D" id="3.40.50.2300">
    <property type="match status" value="1"/>
</dbReference>
<evidence type="ECO:0000256" key="2">
    <source>
        <dbReference type="ARBA" id="ARBA00023015"/>
    </source>
</evidence>
<protein>
    <submittedName>
        <fullName evidence="8">Two component transcriptional regulator, LuxR family</fullName>
    </submittedName>
</protein>
<dbReference type="Proteomes" id="UP000031890">
    <property type="component" value="Chromosome"/>
</dbReference>
<dbReference type="InterPro" id="IPR000792">
    <property type="entry name" value="Tscrpt_reg_LuxR_C"/>
</dbReference>
<dbReference type="GO" id="GO:0000160">
    <property type="term" value="P:phosphorelay signal transduction system"/>
    <property type="evidence" value="ECO:0007669"/>
    <property type="project" value="InterPro"/>
</dbReference>
<proteinExistence type="predicted"/>
<organism evidence="8 9">
    <name type="scientific">Corynebacterium singulare</name>
    <dbReference type="NCBI Taxonomy" id="161899"/>
    <lineage>
        <taxon>Bacteria</taxon>
        <taxon>Bacillati</taxon>
        <taxon>Actinomycetota</taxon>
        <taxon>Actinomycetes</taxon>
        <taxon>Mycobacteriales</taxon>
        <taxon>Corynebacteriaceae</taxon>
        <taxon>Corynebacterium</taxon>
    </lineage>
</organism>
<dbReference type="Pfam" id="PF00196">
    <property type="entry name" value="GerE"/>
    <property type="match status" value="1"/>
</dbReference>
<keyword evidence="4" id="KW-0804">Transcription</keyword>
<feature type="domain" description="Response regulatory" evidence="7">
    <location>
        <begin position="4"/>
        <end position="120"/>
    </location>
</feature>
<dbReference type="PANTHER" id="PTHR43214:SF24">
    <property type="entry name" value="TRANSCRIPTIONAL REGULATORY PROTEIN NARL-RELATED"/>
    <property type="match status" value="1"/>
</dbReference>
<sequence>MSIRVLLADDQVLLVSALSTILNAAPDIEVVAQVANGVEAVAATGMHRIDVAVLDIRMPHMDGIAAAKAIKAAHPNIQVVMLTTFHDDELVADALQAGANGFLLKDADPDILASTVRSVAAGESVLSTKVTGSVLNSYRAAMRSGRELTTQQRKDLELVTVREMDVLRLVAEGLTNGEIADHLHVAETTVKTHVSSLLAKLQARDRIALVLFAVSAGLVSS</sequence>
<keyword evidence="2" id="KW-0805">Transcription regulation</keyword>
<feature type="domain" description="HTH luxR-type" evidence="6">
    <location>
        <begin position="152"/>
        <end position="217"/>
    </location>
</feature>
<dbReference type="CDD" id="cd17535">
    <property type="entry name" value="REC_NarL-like"/>
    <property type="match status" value="1"/>
</dbReference>
<evidence type="ECO:0000256" key="5">
    <source>
        <dbReference type="PROSITE-ProRule" id="PRU00169"/>
    </source>
</evidence>
<dbReference type="PROSITE" id="PS00622">
    <property type="entry name" value="HTH_LUXR_1"/>
    <property type="match status" value="1"/>
</dbReference>
<evidence type="ECO:0000259" key="6">
    <source>
        <dbReference type="PROSITE" id="PS50043"/>
    </source>
</evidence>
<evidence type="ECO:0000256" key="1">
    <source>
        <dbReference type="ARBA" id="ARBA00022553"/>
    </source>
</evidence>